<comment type="caution">
    <text evidence="9">The sequence shown here is derived from an EMBL/GenBank/DDBJ whole genome shotgun (WGS) entry which is preliminary data.</text>
</comment>
<dbReference type="Proteomes" id="UP001454036">
    <property type="component" value="Unassembled WGS sequence"/>
</dbReference>
<evidence type="ECO:0000313" key="9">
    <source>
        <dbReference type="EMBL" id="GAA0167964.1"/>
    </source>
</evidence>
<keyword evidence="4" id="KW-0540">Nuclease</keyword>
<dbReference type="CDD" id="cd01647">
    <property type="entry name" value="RT_LTR"/>
    <property type="match status" value="1"/>
</dbReference>
<protein>
    <recommendedName>
        <fullName evidence="8">Reverse transcriptase RNase H-like domain-containing protein</fullName>
    </recommendedName>
</protein>
<dbReference type="GO" id="GO:0006508">
    <property type="term" value="P:proteolysis"/>
    <property type="evidence" value="ECO:0007669"/>
    <property type="project" value="UniProtKB-KW"/>
</dbReference>
<evidence type="ECO:0000313" key="10">
    <source>
        <dbReference type="Proteomes" id="UP001454036"/>
    </source>
</evidence>
<sequence>MCIDFTHLNKACPKYCFPLPNLERQVNLSAGFEVFDFLSAFKGYYQIEMDHKDIEKTAFITEFGLYGYDVIPFGLKNAGATYQLSSVLLRDEDKAQKPVYYVSRVLQGAEERYPMIEKISFRVNETGQKLKPYFESHLIIEHTNQLLRTIFRKPNLSGRMVKWAVELGEFDIEY</sequence>
<accession>A0AAV3QWC9</accession>
<reference evidence="9 10" key="1">
    <citation type="submission" date="2024-01" db="EMBL/GenBank/DDBJ databases">
        <title>The complete chloroplast genome sequence of Lithospermum erythrorhizon: insights into the phylogenetic relationship among Boraginaceae species and the maternal lineages of purple gromwells.</title>
        <authorList>
            <person name="Okada T."/>
            <person name="Watanabe K."/>
        </authorList>
    </citation>
    <scope>NUCLEOTIDE SEQUENCE [LARGE SCALE GENOMIC DNA]</scope>
</reference>
<dbReference type="PANTHER" id="PTHR24559:SF444">
    <property type="entry name" value="REVERSE TRANSCRIPTASE DOMAIN-CONTAINING PROTEIN"/>
    <property type="match status" value="1"/>
</dbReference>
<evidence type="ECO:0000256" key="6">
    <source>
        <dbReference type="ARBA" id="ARBA00022801"/>
    </source>
</evidence>
<dbReference type="InterPro" id="IPR043502">
    <property type="entry name" value="DNA/RNA_pol_sf"/>
</dbReference>
<dbReference type="InterPro" id="IPR041373">
    <property type="entry name" value="RT_RNaseH"/>
</dbReference>
<keyword evidence="7" id="KW-0695">RNA-directed DNA polymerase</keyword>
<feature type="domain" description="Reverse transcriptase RNase H-like" evidence="8">
    <location>
        <begin position="80"/>
        <end position="170"/>
    </location>
</feature>
<dbReference type="FunFam" id="3.10.10.10:FF:000007">
    <property type="entry name" value="Retrovirus-related Pol polyprotein from transposon 17.6-like Protein"/>
    <property type="match status" value="1"/>
</dbReference>
<name>A0AAV3QWC9_LITER</name>
<gene>
    <name evidence="9" type="ORF">LIER_40468</name>
</gene>
<proteinExistence type="predicted"/>
<evidence type="ECO:0000256" key="1">
    <source>
        <dbReference type="ARBA" id="ARBA00022670"/>
    </source>
</evidence>
<dbReference type="InterPro" id="IPR053134">
    <property type="entry name" value="RNA-dir_DNA_polymerase"/>
</dbReference>
<keyword evidence="2" id="KW-0808">Transferase</keyword>
<organism evidence="9 10">
    <name type="scientific">Lithospermum erythrorhizon</name>
    <name type="common">Purple gromwell</name>
    <name type="synonym">Lithospermum officinale var. erythrorhizon</name>
    <dbReference type="NCBI Taxonomy" id="34254"/>
    <lineage>
        <taxon>Eukaryota</taxon>
        <taxon>Viridiplantae</taxon>
        <taxon>Streptophyta</taxon>
        <taxon>Embryophyta</taxon>
        <taxon>Tracheophyta</taxon>
        <taxon>Spermatophyta</taxon>
        <taxon>Magnoliopsida</taxon>
        <taxon>eudicotyledons</taxon>
        <taxon>Gunneridae</taxon>
        <taxon>Pentapetalae</taxon>
        <taxon>asterids</taxon>
        <taxon>lamiids</taxon>
        <taxon>Boraginales</taxon>
        <taxon>Boraginaceae</taxon>
        <taxon>Boraginoideae</taxon>
        <taxon>Lithospermeae</taxon>
        <taxon>Lithospermum</taxon>
    </lineage>
</organism>
<evidence type="ECO:0000256" key="4">
    <source>
        <dbReference type="ARBA" id="ARBA00022722"/>
    </source>
</evidence>
<keyword evidence="6" id="KW-0378">Hydrolase</keyword>
<dbReference type="SUPFAM" id="SSF56672">
    <property type="entry name" value="DNA/RNA polymerases"/>
    <property type="match status" value="1"/>
</dbReference>
<dbReference type="GO" id="GO:0003964">
    <property type="term" value="F:RNA-directed DNA polymerase activity"/>
    <property type="evidence" value="ECO:0007669"/>
    <property type="project" value="UniProtKB-KW"/>
</dbReference>
<evidence type="ECO:0000259" key="8">
    <source>
        <dbReference type="Pfam" id="PF17917"/>
    </source>
</evidence>
<dbReference type="PANTHER" id="PTHR24559">
    <property type="entry name" value="TRANSPOSON TY3-I GAG-POL POLYPROTEIN"/>
    <property type="match status" value="1"/>
</dbReference>
<evidence type="ECO:0000256" key="7">
    <source>
        <dbReference type="ARBA" id="ARBA00022918"/>
    </source>
</evidence>
<keyword evidence="3" id="KW-0548">Nucleotidyltransferase</keyword>
<dbReference type="GO" id="GO:0008233">
    <property type="term" value="F:peptidase activity"/>
    <property type="evidence" value="ECO:0007669"/>
    <property type="project" value="UniProtKB-KW"/>
</dbReference>
<dbReference type="Pfam" id="PF17917">
    <property type="entry name" value="RT_RNaseH"/>
    <property type="match status" value="1"/>
</dbReference>
<dbReference type="Gene3D" id="3.10.10.10">
    <property type="entry name" value="HIV Type 1 Reverse Transcriptase, subunit A, domain 1"/>
    <property type="match status" value="1"/>
</dbReference>
<evidence type="ECO:0000256" key="3">
    <source>
        <dbReference type="ARBA" id="ARBA00022695"/>
    </source>
</evidence>
<keyword evidence="10" id="KW-1185">Reference proteome</keyword>
<evidence type="ECO:0000256" key="5">
    <source>
        <dbReference type="ARBA" id="ARBA00022759"/>
    </source>
</evidence>
<dbReference type="EMBL" id="BAABME010023403">
    <property type="protein sequence ID" value="GAA0167964.1"/>
    <property type="molecule type" value="Genomic_DNA"/>
</dbReference>
<dbReference type="GO" id="GO:0004519">
    <property type="term" value="F:endonuclease activity"/>
    <property type="evidence" value="ECO:0007669"/>
    <property type="project" value="UniProtKB-KW"/>
</dbReference>
<keyword evidence="5" id="KW-0255">Endonuclease</keyword>
<keyword evidence="1" id="KW-0645">Protease</keyword>
<dbReference type="AlphaFoldDB" id="A0AAV3QWC9"/>
<evidence type="ECO:0000256" key="2">
    <source>
        <dbReference type="ARBA" id="ARBA00022679"/>
    </source>
</evidence>